<evidence type="ECO:0000256" key="6">
    <source>
        <dbReference type="PROSITE-ProRule" id="PRU10141"/>
    </source>
</evidence>
<dbReference type="PROSITE" id="PS50011">
    <property type="entry name" value="PROTEIN_KINASE_DOM"/>
    <property type="match status" value="1"/>
</dbReference>
<keyword evidence="1" id="KW-0723">Serine/threonine-protein kinase</keyword>
<evidence type="ECO:0000256" key="2">
    <source>
        <dbReference type="ARBA" id="ARBA00022679"/>
    </source>
</evidence>
<dbReference type="Proteomes" id="UP000327013">
    <property type="component" value="Unassembled WGS sequence"/>
</dbReference>
<evidence type="ECO:0000256" key="1">
    <source>
        <dbReference type="ARBA" id="ARBA00022527"/>
    </source>
</evidence>
<keyword evidence="5 6" id="KW-0067">ATP-binding</keyword>
<evidence type="ECO:0000256" key="5">
    <source>
        <dbReference type="ARBA" id="ARBA00022840"/>
    </source>
</evidence>
<dbReference type="PANTHER" id="PTHR45646:SF11">
    <property type="entry name" value="SERINE_THREONINE-PROTEIN KINASE DOA"/>
    <property type="match status" value="1"/>
</dbReference>
<dbReference type="GO" id="GO:0043484">
    <property type="term" value="P:regulation of RNA splicing"/>
    <property type="evidence" value="ECO:0007669"/>
    <property type="project" value="TreeGrafter"/>
</dbReference>
<gene>
    <name evidence="8" type="ORF">FH972_023966</name>
</gene>
<sequence>MTYVCDLDVEPLHRYAPGGYHPVQLEDHLKNSRYTVLQKLGWGGHSTVWAAKDEINKSYVAIKIVTSESHESTREFEILQALTSTPSGVVGSRHLMQTFGHFTLEGPNGTHECVVSECLGPSVADIVENRFDGQRLPGRLTKSIMKGVVESLDYMHNRKVVHGDLHIRNLAFTLPSMTGLSEAEFLSYVGQPEIGPVKQANGKECSSTSIPTYLVAPASFPNFPLFPFRGVKIGDFGESFITTEPPSTLRTPLCVRPPEIIFGETPTHLVDLWSLGCLIFELVVGQPLFDSILTTPRILVKQMLETTRDELPVRWQNSWQSISEDSAESNGPALQEWLDEMYFDGERREDLSKSEIRIIGDLIGKLLRLEPTRRMTTAELLRDPWIQGLAAEST</sequence>
<keyword evidence="9" id="KW-1185">Reference proteome</keyword>
<dbReference type="PROSITE" id="PS00107">
    <property type="entry name" value="PROTEIN_KINASE_ATP"/>
    <property type="match status" value="1"/>
</dbReference>
<dbReference type="PANTHER" id="PTHR45646">
    <property type="entry name" value="SERINE/THREONINE-PROTEIN KINASE DOA-RELATED"/>
    <property type="match status" value="1"/>
</dbReference>
<dbReference type="SMART" id="SM00220">
    <property type="entry name" value="S_TKc"/>
    <property type="match status" value="1"/>
</dbReference>
<dbReference type="InterPro" id="IPR017441">
    <property type="entry name" value="Protein_kinase_ATP_BS"/>
</dbReference>
<dbReference type="InterPro" id="IPR051175">
    <property type="entry name" value="CLK_kinases"/>
</dbReference>
<comment type="caution">
    <text evidence="8">The sequence shown here is derived from an EMBL/GenBank/DDBJ whole genome shotgun (WGS) entry which is preliminary data.</text>
</comment>
<reference evidence="8 9" key="1">
    <citation type="submission" date="2019-06" db="EMBL/GenBank/DDBJ databases">
        <title>A chromosomal-level reference genome of Carpinus fangiana (Coryloideae, Betulaceae).</title>
        <authorList>
            <person name="Yang X."/>
            <person name="Wang Z."/>
            <person name="Zhang L."/>
            <person name="Hao G."/>
            <person name="Liu J."/>
            <person name="Yang Y."/>
        </authorList>
    </citation>
    <scope>NUCLEOTIDE SEQUENCE [LARGE SCALE GENOMIC DNA]</scope>
    <source>
        <strain evidence="8">Cfa_2016G</strain>
        <tissue evidence="8">Leaf</tissue>
    </source>
</reference>
<dbReference type="EMBL" id="VIBQ01000016">
    <property type="protein sequence ID" value="KAB8356382.1"/>
    <property type="molecule type" value="Genomic_DNA"/>
</dbReference>
<dbReference type="Gene3D" id="3.30.200.20">
    <property type="entry name" value="Phosphorylase Kinase, domain 1"/>
    <property type="match status" value="1"/>
</dbReference>
<dbReference type="InterPro" id="IPR011009">
    <property type="entry name" value="Kinase-like_dom_sf"/>
</dbReference>
<feature type="binding site" evidence="6">
    <location>
        <position position="63"/>
    </location>
    <ligand>
        <name>ATP</name>
        <dbReference type="ChEBI" id="CHEBI:30616"/>
    </ligand>
</feature>
<dbReference type="GO" id="GO:0004674">
    <property type="term" value="F:protein serine/threonine kinase activity"/>
    <property type="evidence" value="ECO:0007669"/>
    <property type="project" value="UniProtKB-KW"/>
</dbReference>
<dbReference type="AlphaFoldDB" id="A0A5N6KXG9"/>
<dbReference type="SUPFAM" id="SSF56112">
    <property type="entry name" value="Protein kinase-like (PK-like)"/>
    <property type="match status" value="1"/>
</dbReference>
<dbReference type="InterPro" id="IPR000719">
    <property type="entry name" value="Prot_kinase_dom"/>
</dbReference>
<evidence type="ECO:0000256" key="3">
    <source>
        <dbReference type="ARBA" id="ARBA00022741"/>
    </source>
</evidence>
<keyword evidence="2" id="KW-0808">Transferase</keyword>
<protein>
    <recommendedName>
        <fullName evidence="7">Protein kinase domain-containing protein</fullName>
    </recommendedName>
</protein>
<evidence type="ECO:0000313" key="8">
    <source>
        <dbReference type="EMBL" id="KAB8356382.1"/>
    </source>
</evidence>
<keyword evidence="3 6" id="KW-0547">Nucleotide-binding</keyword>
<name>A0A5N6KXG9_9ROSI</name>
<dbReference type="OrthoDB" id="5979581at2759"/>
<evidence type="ECO:0000259" key="7">
    <source>
        <dbReference type="PROSITE" id="PS50011"/>
    </source>
</evidence>
<evidence type="ECO:0000313" key="9">
    <source>
        <dbReference type="Proteomes" id="UP000327013"/>
    </source>
</evidence>
<dbReference type="Gene3D" id="1.10.510.10">
    <property type="entry name" value="Transferase(Phosphotransferase) domain 1"/>
    <property type="match status" value="1"/>
</dbReference>
<dbReference type="GO" id="GO:0005634">
    <property type="term" value="C:nucleus"/>
    <property type="evidence" value="ECO:0007669"/>
    <property type="project" value="TreeGrafter"/>
</dbReference>
<dbReference type="Pfam" id="PF00069">
    <property type="entry name" value="Pkinase"/>
    <property type="match status" value="2"/>
</dbReference>
<proteinExistence type="predicted"/>
<evidence type="ECO:0000256" key="4">
    <source>
        <dbReference type="ARBA" id="ARBA00022777"/>
    </source>
</evidence>
<accession>A0A5N6KXG9</accession>
<organism evidence="8 9">
    <name type="scientific">Carpinus fangiana</name>
    <dbReference type="NCBI Taxonomy" id="176857"/>
    <lineage>
        <taxon>Eukaryota</taxon>
        <taxon>Viridiplantae</taxon>
        <taxon>Streptophyta</taxon>
        <taxon>Embryophyta</taxon>
        <taxon>Tracheophyta</taxon>
        <taxon>Spermatophyta</taxon>
        <taxon>Magnoliopsida</taxon>
        <taxon>eudicotyledons</taxon>
        <taxon>Gunneridae</taxon>
        <taxon>Pentapetalae</taxon>
        <taxon>rosids</taxon>
        <taxon>fabids</taxon>
        <taxon>Fagales</taxon>
        <taxon>Betulaceae</taxon>
        <taxon>Carpinus</taxon>
    </lineage>
</organism>
<keyword evidence="4" id="KW-0418">Kinase</keyword>
<feature type="domain" description="Protein kinase" evidence="7">
    <location>
        <begin position="34"/>
        <end position="386"/>
    </location>
</feature>
<dbReference type="GO" id="GO:0005524">
    <property type="term" value="F:ATP binding"/>
    <property type="evidence" value="ECO:0007669"/>
    <property type="project" value="UniProtKB-UniRule"/>
</dbReference>